<evidence type="ECO:0000313" key="1">
    <source>
        <dbReference type="EMBL" id="OQS43230.1"/>
    </source>
</evidence>
<evidence type="ECO:0000313" key="2">
    <source>
        <dbReference type="Proteomes" id="UP000192721"/>
    </source>
</evidence>
<protein>
    <submittedName>
        <fullName evidence="1">Uncharacterized protein</fullName>
    </submittedName>
</protein>
<dbReference type="RefSeq" id="WP_043641871.1">
    <property type="nucleotide sequence ID" value="NZ_CP109905.1"/>
</dbReference>
<dbReference type="Proteomes" id="UP000192721">
    <property type="component" value="Unassembled WGS sequence"/>
</dbReference>
<accession>A0A1W0D887</accession>
<sequence length="123" mass="13658">MRLITKLAALLRPGKTIAPAAVYQLNIFCVHADLTMLRVQAAKQLHARGLEVERIALTAGDNDLACLSVLFACPDVASRCLNQLAAHFCQLPQVNRVHWARHAQRPRVPNRAFLLAQRAHLAH</sequence>
<dbReference type="EMBL" id="MUKV01000003">
    <property type="protein sequence ID" value="OQS43230.1"/>
    <property type="molecule type" value="Genomic_DNA"/>
</dbReference>
<proteinExistence type="predicted"/>
<dbReference type="Gene3D" id="3.30.70.260">
    <property type="match status" value="1"/>
</dbReference>
<organism evidence="1 2">
    <name type="scientific">Chromobacterium haemolyticum</name>
    <dbReference type="NCBI Taxonomy" id="394935"/>
    <lineage>
        <taxon>Bacteria</taxon>
        <taxon>Pseudomonadati</taxon>
        <taxon>Pseudomonadota</taxon>
        <taxon>Betaproteobacteria</taxon>
        <taxon>Neisseriales</taxon>
        <taxon>Chromobacteriaceae</taxon>
        <taxon>Chromobacterium</taxon>
    </lineage>
</organism>
<dbReference type="AlphaFoldDB" id="A0A1W0D887"/>
<name>A0A1W0D887_9NEIS</name>
<reference evidence="1 2" key="1">
    <citation type="submission" date="2017-02" db="EMBL/GenBank/DDBJ databases">
        <title>Chromobacterium haemolyticum H5244.</title>
        <authorList>
            <person name="Gulvik C.A."/>
        </authorList>
    </citation>
    <scope>NUCLEOTIDE SEQUENCE [LARGE SCALE GENOMIC DNA]</scope>
    <source>
        <strain evidence="1 2">H5244</strain>
    </source>
</reference>
<gene>
    <name evidence="1" type="ORF">B0T45_04525</name>
</gene>
<comment type="caution">
    <text evidence="1">The sequence shown here is derived from an EMBL/GenBank/DDBJ whole genome shotgun (WGS) entry which is preliminary data.</text>
</comment>